<proteinExistence type="predicted"/>
<evidence type="ECO:0000256" key="1">
    <source>
        <dbReference type="SAM" id="MobiDB-lite"/>
    </source>
</evidence>
<feature type="compositionally biased region" description="Acidic residues" evidence="1">
    <location>
        <begin position="493"/>
        <end position="503"/>
    </location>
</feature>
<sequence>MQPSWSIHNAADPHAVARLHKTAGEYHFWRAVEPDDTAKDTEDWTTLATRITRSTALPQDHITANLFALETLDRLPKLKELVETTWVLDMRYLGVIDRAATRAPQRLQDDPYYWEALDQALVDRLTPSRAHQLLPVPRTIARVVDTTITTLQTHDDHPAWPPVPEPDPPPEPEGDPEEDPDSREDNSEGNTGAQGSEGDPGTGEHDAEGNSEDDGEDTAASPQPCLDPAELMRSLPPLGDVPAPGLWIDTEDNATLRFELSVDQATGTLIRDAVWQVAKAAGISQARAMVMLILGQATTSVTTHLYTARDVPDAPVFHPLAGVLTEQAAARLLGISERATDMDAAATAHTPAYTPTEVIRAFLVGRDWCCRWPGCGTPALGGDNDHRVNHHEGGPTTPANMVMLCRHHYNRKTDLQATYLLDPITGDVFWLFADGTWAVDHAEGPLAPVEKRWVQTYTQRRQRRGERAAARAAAQEFEAYQYGAEARARAQEEFEEAIAEADTDPGRAPPGGPDQPPS</sequence>
<gene>
    <name evidence="2" type="ORF">EAH68_00740</name>
</gene>
<feature type="region of interest" description="Disordered" evidence="1">
    <location>
        <begin position="151"/>
        <end position="237"/>
    </location>
</feature>
<dbReference type="Proteomes" id="UP000274907">
    <property type="component" value="Unassembled WGS sequence"/>
</dbReference>
<name>A0A430I2Y4_9CORY</name>
<keyword evidence="2" id="KW-0378">Hydrolase</keyword>
<reference evidence="2 3" key="1">
    <citation type="submission" date="2018-12" db="EMBL/GenBank/DDBJ databases">
        <title>YIM 101343 draft genome.</title>
        <authorList>
            <person name="Chen X."/>
        </authorList>
    </citation>
    <scope>NUCLEOTIDE SEQUENCE [LARGE SCALE GENOMIC DNA]</scope>
    <source>
        <strain evidence="2 3">YIM 101343</strain>
    </source>
</reference>
<keyword evidence="2" id="KW-0255">Endonuclease</keyword>
<feature type="compositionally biased region" description="Acidic residues" evidence="1">
    <location>
        <begin position="168"/>
        <end position="182"/>
    </location>
</feature>
<protein>
    <submittedName>
        <fullName evidence="2">HNH endonuclease</fullName>
    </submittedName>
</protein>
<feature type="compositionally biased region" description="Pro residues" evidence="1">
    <location>
        <begin position="507"/>
        <end position="518"/>
    </location>
</feature>
<comment type="caution">
    <text evidence="2">The sequence shown here is derived from an EMBL/GenBank/DDBJ whole genome shotgun (WGS) entry which is preliminary data.</text>
</comment>
<organism evidence="2 3">
    <name type="scientific">Corynebacterium hylobatis</name>
    <dbReference type="NCBI Taxonomy" id="1859290"/>
    <lineage>
        <taxon>Bacteria</taxon>
        <taxon>Bacillati</taxon>
        <taxon>Actinomycetota</taxon>
        <taxon>Actinomycetes</taxon>
        <taxon>Mycobacteriales</taxon>
        <taxon>Corynebacteriaceae</taxon>
        <taxon>Corynebacterium</taxon>
    </lineage>
</organism>
<keyword evidence="2" id="KW-0540">Nuclease</keyword>
<dbReference type="InterPro" id="IPR003615">
    <property type="entry name" value="HNH_nuc"/>
</dbReference>
<dbReference type="CDD" id="cd00085">
    <property type="entry name" value="HNHc"/>
    <property type="match status" value="1"/>
</dbReference>
<evidence type="ECO:0000313" key="3">
    <source>
        <dbReference type="Proteomes" id="UP000274907"/>
    </source>
</evidence>
<dbReference type="RefSeq" id="WP_126119402.1">
    <property type="nucleotide sequence ID" value="NZ_RXHJ01000001.1"/>
</dbReference>
<dbReference type="AlphaFoldDB" id="A0A430I2Y4"/>
<feature type="region of interest" description="Disordered" evidence="1">
    <location>
        <begin position="486"/>
        <end position="518"/>
    </location>
</feature>
<dbReference type="EMBL" id="RXHJ01000001">
    <property type="protein sequence ID" value="RSZ66112.1"/>
    <property type="molecule type" value="Genomic_DNA"/>
</dbReference>
<dbReference type="GO" id="GO:0004519">
    <property type="term" value="F:endonuclease activity"/>
    <property type="evidence" value="ECO:0007669"/>
    <property type="project" value="UniProtKB-KW"/>
</dbReference>
<dbReference type="OrthoDB" id="4413566at2"/>
<keyword evidence="3" id="KW-1185">Reference proteome</keyword>
<accession>A0A430I2Y4</accession>
<evidence type="ECO:0000313" key="2">
    <source>
        <dbReference type="EMBL" id="RSZ66112.1"/>
    </source>
</evidence>